<protein>
    <submittedName>
        <fullName evidence="2">Uncharacterized protein</fullName>
    </submittedName>
</protein>
<keyword evidence="1" id="KW-1133">Transmembrane helix</keyword>
<evidence type="ECO:0000256" key="1">
    <source>
        <dbReference type="SAM" id="Phobius"/>
    </source>
</evidence>
<comment type="caution">
    <text evidence="2">The sequence shown here is derived from an EMBL/GenBank/DDBJ whole genome shotgun (WGS) entry which is preliminary data.</text>
</comment>
<feature type="transmembrane region" description="Helical" evidence="1">
    <location>
        <begin position="20"/>
        <end position="40"/>
    </location>
</feature>
<organism evidence="2 3">
    <name type="scientific">Escovopsis weberi</name>
    <dbReference type="NCBI Taxonomy" id="150374"/>
    <lineage>
        <taxon>Eukaryota</taxon>
        <taxon>Fungi</taxon>
        <taxon>Dikarya</taxon>
        <taxon>Ascomycota</taxon>
        <taxon>Pezizomycotina</taxon>
        <taxon>Sordariomycetes</taxon>
        <taxon>Hypocreomycetidae</taxon>
        <taxon>Hypocreales</taxon>
        <taxon>Hypocreaceae</taxon>
        <taxon>Escovopsis</taxon>
    </lineage>
</organism>
<dbReference type="AlphaFoldDB" id="A0A0M8MQB7"/>
<reference evidence="2 3" key="1">
    <citation type="submission" date="2015-07" db="EMBL/GenBank/DDBJ databases">
        <title>The genome of the fungus Escovopsis weberi, a specialized disease agent of ant agriculture.</title>
        <authorList>
            <person name="de Man T.J."/>
            <person name="Stajich J.E."/>
            <person name="Kubicek C.P."/>
            <person name="Chenthamara K."/>
            <person name="Atanasova L."/>
            <person name="Druzhinina I.S."/>
            <person name="Birnbaum S."/>
            <person name="Barribeau S.M."/>
            <person name="Teiling C."/>
            <person name="Suen G."/>
            <person name="Currie C."/>
            <person name="Gerardo N.M."/>
        </authorList>
    </citation>
    <scope>NUCLEOTIDE SEQUENCE [LARGE SCALE GENOMIC DNA]</scope>
</reference>
<dbReference type="EMBL" id="LGSR01000028">
    <property type="protein sequence ID" value="KOS17126.1"/>
    <property type="molecule type" value="Genomic_DNA"/>
</dbReference>
<keyword evidence="3" id="KW-1185">Reference proteome</keyword>
<evidence type="ECO:0000313" key="3">
    <source>
        <dbReference type="Proteomes" id="UP000053831"/>
    </source>
</evidence>
<accession>A0A0M8MQB7</accession>
<keyword evidence="1" id="KW-0812">Transmembrane</keyword>
<proteinExistence type="predicted"/>
<sequence length="202" mass="21045">MALISTLFKRGSPPAKPLPFWLLIGGLLICVSAVGAFMLYDSFARPSRRSRTYSVNIPLRRRAAALESIPSAPWGSGSGSGSGYGYGSERTAWWAASDPPRPQRTLRRVVARVGRDAPAPVRHLPALPPAAPRLESLESLPSLGGAGRGATPSLVSIGVNSDAGSDAGDRAGYEGSLIEAEGLAEAARAVEDEVRGGARVTV</sequence>
<dbReference type="Proteomes" id="UP000053831">
    <property type="component" value="Unassembled WGS sequence"/>
</dbReference>
<evidence type="ECO:0000313" key="2">
    <source>
        <dbReference type="EMBL" id="KOS17126.1"/>
    </source>
</evidence>
<gene>
    <name evidence="2" type="ORF">ESCO_005858</name>
</gene>
<keyword evidence="1" id="KW-0472">Membrane</keyword>
<name>A0A0M8MQB7_ESCWE</name>